<dbReference type="Gene3D" id="4.10.60.10">
    <property type="entry name" value="Zinc finger, CCHC-type"/>
    <property type="match status" value="1"/>
</dbReference>
<evidence type="ECO:0000256" key="2">
    <source>
        <dbReference type="SAM" id="MobiDB-lite"/>
    </source>
</evidence>
<dbReference type="PANTHER" id="PTHR47592:SF29">
    <property type="entry name" value="ZINC FINGER, CCHC-TYPE"/>
    <property type="match status" value="1"/>
</dbReference>
<reference evidence="4" key="2">
    <citation type="submission" date="2022-01" db="EMBL/GenBank/DDBJ databases">
        <authorList>
            <person name="Yamashiro T."/>
            <person name="Shiraishi A."/>
            <person name="Satake H."/>
            <person name="Nakayama K."/>
        </authorList>
    </citation>
    <scope>NUCLEOTIDE SEQUENCE</scope>
</reference>
<protein>
    <submittedName>
        <fullName evidence="4">Zinc finger, CCHC-type containing protein</fullName>
    </submittedName>
</protein>
<feature type="region of interest" description="Disordered" evidence="2">
    <location>
        <begin position="188"/>
        <end position="210"/>
    </location>
</feature>
<dbReference type="InterPro" id="IPR036875">
    <property type="entry name" value="Znf_CCHC_sf"/>
</dbReference>
<accession>A0ABQ5EUX4</accession>
<comment type="caution">
    <text evidence="4">The sequence shown here is derived from an EMBL/GenBank/DDBJ whole genome shotgun (WGS) entry which is preliminary data.</text>
</comment>
<name>A0ABQ5EUX4_9ASTR</name>
<keyword evidence="5" id="KW-1185">Reference proteome</keyword>
<dbReference type="Pfam" id="PF22936">
    <property type="entry name" value="Pol_BBD"/>
    <property type="match status" value="1"/>
</dbReference>
<feature type="compositionally biased region" description="Basic residues" evidence="2">
    <location>
        <begin position="145"/>
        <end position="154"/>
    </location>
</feature>
<dbReference type="SMART" id="SM00343">
    <property type="entry name" value="ZnF_C2HC"/>
    <property type="match status" value="1"/>
</dbReference>
<dbReference type="PROSITE" id="PS50158">
    <property type="entry name" value="ZF_CCHC"/>
    <property type="match status" value="1"/>
</dbReference>
<feature type="region of interest" description="Disordered" evidence="2">
    <location>
        <begin position="118"/>
        <end position="169"/>
    </location>
</feature>
<feature type="domain" description="CCHC-type" evidence="3">
    <location>
        <begin position="174"/>
        <end position="189"/>
    </location>
</feature>
<dbReference type="PANTHER" id="PTHR47592">
    <property type="entry name" value="PBF68 PROTEIN"/>
    <property type="match status" value="1"/>
</dbReference>
<reference evidence="4" key="1">
    <citation type="journal article" date="2022" name="Int. J. Mol. Sci.">
        <title>Draft Genome of Tanacetum Coccineum: Genomic Comparison of Closely Related Tanacetum-Family Plants.</title>
        <authorList>
            <person name="Yamashiro T."/>
            <person name="Shiraishi A."/>
            <person name="Nakayama K."/>
            <person name="Satake H."/>
        </authorList>
    </citation>
    <scope>NUCLEOTIDE SEQUENCE</scope>
</reference>
<dbReference type="InterPro" id="IPR001878">
    <property type="entry name" value="Znf_CCHC"/>
</dbReference>
<dbReference type="SUPFAM" id="SSF57756">
    <property type="entry name" value="Retrovirus zinc finger-like domains"/>
    <property type="match status" value="1"/>
</dbReference>
<dbReference type="EMBL" id="BQNB010016707">
    <property type="protein sequence ID" value="GJT54836.1"/>
    <property type="molecule type" value="Genomic_DNA"/>
</dbReference>
<evidence type="ECO:0000259" key="3">
    <source>
        <dbReference type="PROSITE" id="PS50158"/>
    </source>
</evidence>
<evidence type="ECO:0000313" key="5">
    <source>
        <dbReference type="Proteomes" id="UP001151760"/>
    </source>
</evidence>
<keyword evidence="1" id="KW-0479">Metal-binding</keyword>
<proteinExistence type="predicted"/>
<dbReference type="Pfam" id="PF00098">
    <property type="entry name" value="zf-CCHC"/>
    <property type="match status" value="1"/>
</dbReference>
<evidence type="ECO:0000256" key="1">
    <source>
        <dbReference type="PROSITE-ProRule" id="PRU00047"/>
    </source>
</evidence>
<sequence length="392" mass="45206">MAGNTMKEMTTNFGKLDKFEGHYFRRWQRKMHFLLMTLKVVYVLNDPMPKLMEDDTVEAIRRRAKWENDDYICRGHILNTLYLIYIKMLNRIRSYRILLNLSTWQRMLRVRSSLGVSKGAGPCKGKGKEVVGPSMNMTEEGGKNKNNKQNKEKKRGFNENNDGSGSNKKPKLECWKCGKTGHFKKDCRSGNKKNANAGGLGKGSKDQSQDQGQNLVHVWNRFIKYFVSLISKAYYVQVDAIAWWIDSGATTHVCKDRCWFKTYEPMEDESVLYMGDDHFAPVHEIGSVVWEFSIGKSITLFNVLYVPKLRKNLISGPVLVKCGYKQVYKSDKYILLKFGVFVGFGYYNNGMFMLNLNKVPDDSGSIYMSSSTVVNSSLWHARSRHVQYKRML</sequence>
<gene>
    <name evidence="4" type="ORF">Tco_0989890</name>
</gene>
<keyword evidence="1" id="KW-0862">Zinc</keyword>
<dbReference type="Proteomes" id="UP001151760">
    <property type="component" value="Unassembled WGS sequence"/>
</dbReference>
<evidence type="ECO:0000313" key="4">
    <source>
        <dbReference type="EMBL" id="GJT54836.1"/>
    </source>
</evidence>
<keyword evidence="1" id="KW-0863">Zinc-finger</keyword>
<dbReference type="InterPro" id="IPR054722">
    <property type="entry name" value="PolX-like_BBD"/>
</dbReference>
<organism evidence="4 5">
    <name type="scientific">Tanacetum coccineum</name>
    <dbReference type="NCBI Taxonomy" id="301880"/>
    <lineage>
        <taxon>Eukaryota</taxon>
        <taxon>Viridiplantae</taxon>
        <taxon>Streptophyta</taxon>
        <taxon>Embryophyta</taxon>
        <taxon>Tracheophyta</taxon>
        <taxon>Spermatophyta</taxon>
        <taxon>Magnoliopsida</taxon>
        <taxon>eudicotyledons</taxon>
        <taxon>Gunneridae</taxon>
        <taxon>Pentapetalae</taxon>
        <taxon>asterids</taxon>
        <taxon>campanulids</taxon>
        <taxon>Asterales</taxon>
        <taxon>Asteraceae</taxon>
        <taxon>Asteroideae</taxon>
        <taxon>Anthemideae</taxon>
        <taxon>Anthemidinae</taxon>
        <taxon>Tanacetum</taxon>
    </lineage>
</organism>
<feature type="compositionally biased region" description="Polar residues" evidence="2">
    <location>
        <begin position="158"/>
        <end position="167"/>
    </location>
</feature>